<dbReference type="GeneTree" id="ENSGT01150000287752"/>
<feature type="region of interest" description="Disordered" evidence="1">
    <location>
        <begin position="26"/>
        <end position="45"/>
    </location>
</feature>
<dbReference type="InParanoid" id="A0A3B3HWB6"/>
<reference evidence="2" key="2">
    <citation type="submission" date="2025-08" db="UniProtKB">
        <authorList>
            <consortium name="Ensembl"/>
        </authorList>
    </citation>
    <scope>IDENTIFICATION</scope>
    <source>
        <strain evidence="2">Hd-rR</strain>
    </source>
</reference>
<evidence type="ECO:0000313" key="2">
    <source>
        <dbReference type="Ensembl" id="ENSORLP00000036015.1"/>
    </source>
</evidence>
<protein>
    <submittedName>
        <fullName evidence="2">Uncharacterized protein</fullName>
    </submittedName>
</protein>
<dbReference type="Proteomes" id="UP000001038">
    <property type="component" value="Chromosome 14"/>
</dbReference>
<keyword evidence="3" id="KW-1185">Reference proteome</keyword>
<sequence>VCQGDVRRIAVALLISRLASRHRATGRVYDSPRSGAPPVTDHNHDQNLRTSDLRHGLANATQLQACLTNMKGTKVYRQTIHNRLHRSMKQVILLISRHHREYLQWIQDCVSWKMQQWSTVLFTD</sequence>
<dbReference type="STRING" id="8090.ENSORLP00000036015"/>
<name>A0A3B3HWB6_ORYLA</name>
<reference evidence="2" key="3">
    <citation type="submission" date="2025-09" db="UniProtKB">
        <authorList>
            <consortium name="Ensembl"/>
        </authorList>
    </citation>
    <scope>IDENTIFICATION</scope>
    <source>
        <strain evidence="2">Hd-rR</strain>
    </source>
</reference>
<reference evidence="2 3" key="1">
    <citation type="journal article" date="2007" name="Nature">
        <title>The medaka draft genome and insights into vertebrate genome evolution.</title>
        <authorList>
            <person name="Kasahara M."/>
            <person name="Naruse K."/>
            <person name="Sasaki S."/>
            <person name="Nakatani Y."/>
            <person name="Qu W."/>
            <person name="Ahsan B."/>
            <person name="Yamada T."/>
            <person name="Nagayasu Y."/>
            <person name="Doi K."/>
            <person name="Kasai Y."/>
            <person name="Jindo T."/>
            <person name="Kobayashi D."/>
            <person name="Shimada A."/>
            <person name="Toyoda A."/>
            <person name="Kuroki Y."/>
            <person name="Fujiyama A."/>
            <person name="Sasaki T."/>
            <person name="Shimizu A."/>
            <person name="Asakawa S."/>
            <person name="Shimizu N."/>
            <person name="Hashimoto S."/>
            <person name="Yang J."/>
            <person name="Lee Y."/>
            <person name="Matsushima K."/>
            <person name="Sugano S."/>
            <person name="Sakaizumi M."/>
            <person name="Narita T."/>
            <person name="Ohishi K."/>
            <person name="Haga S."/>
            <person name="Ohta F."/>
            <person name="Nomoto H."/>
            <person name="Nogata K."/>
            <person name="Morishita T."/>
            <person name="Endo T."/>
            <person name="Shin-I T."/>
            <person name="Takeda H."/>
            <person name="Morishita S."/>
            <person name="Kohara Y."/>
        </authorList>
    </citation>
    <scope>NUCLEOTIDE SEQUENCE [LARGE SCALE GENOMIC DNA]</scope>
    <source>
        <strain evidence="2 3">Hd-rR</strain>
    </source>
</reference>
<evidence type="ECO:0000313" key="3">
    <source>
        <dbReference type="Proteomes" id="UP000001038"/>
    </source>
</evidence>
<evidence type="ECO:0000256" key="1">
    <source>
        <dbReference type="SAM" id="MobiDB-lite"/>
    </source>
</evidence>
<dbReference type="AlphaFoldDB" id="A0A3B3HWB6"/>
<accession>A0A3B3HWB6</accession>
<proteinExistence type="predicted"/>
<dbReference type="Ensembl" id="ENSORLT00000026834.1">
    <property type="protein sequence ID" value="ENSORLP00000036015.1"/>
    <property type="gene ID" value="ENSORLG00000023426.1"/>
</dbReference>
<organism evidence="2 3">
    <name type="scientific">Oryzias latipes</name>
    <name type="common">Japanese rice fish</name>
    <name type="synonym">Japanese killifish</name>
    <dbReference type="NCBI Taxonomy" id="8090"/>
    <lineage>
        <taxon>Eukaryota</taxon>
        <taxon>Metazoa</taxon>
        <taxon>Chordata</taxon>
        <taxon>Craniata</taxon>
        <taxon>Vertebrata</taxon>
        <taxon>Euteleostomi</taxon>
        <taxon>Actinopterygii</taxon>
        <taxon>Neopterygii</taxon>
        <taxon>Teleostei</taxon>
        <taxon>Neoteleostei</taxon>
        <taxon>Acanthomorphata</taxon>
        <taxon>Ovalentaria</taxon>
        <taxon>Atherinomorphae</taxon>
        <taxon>Beloniformes</taxon>
        <taxon>Adrianichthyidae</taxon>
        <taxon>Oryziinae</taxon>
        <taxon>Oryzias</taxon>
    </lineage>
</organism>